<dbReference type="InterPro" id="IPR036291">
    <property type="entry name" value="NAD(P)-bd_dom_sf"/>
</dbReference>
<dbReference type="PANTHER" id="PTHR11695:SF294">
    <property type="entry name" value="RETICULON-4-INTERACTING PROTEIN 1, MITOCHONDRIAL"/>
    <property type="match status" value="1"/>
</dbReference>
<dbReference type="RefSeq" id="WP_200248229.1">
    <property type="nucleotide sequence ID" value="NZ_JAENHK010000010.1"/>
</dbReference>
<accession>A0ABS1FZH2</accession>
<sequence length="335" mass="36071">MTTEKIQTTTAMVLEQIGGNFIKKTIDLPTIESNQVKIEIYASGINPLDTKIWLGQAEHAKQLLPAVLGMDLAGKVVEKGNNVTRFEIGDEVFGLAGGVGGNQGTLARFIVVDEDLLAKKPINMNMVETAALPLIFITAWEGLVDRAKVDQNKTVFIQAGAGGVGHMAIQIAKAFRATVYATAFEKDYDLIRSYGATPISFAEMESGSYIDTYTNGKGFDIVFDTLGGTFLDAAFKAVKIYTGHVVTSLGWGTHALAPLSFRGATYSGVFTLLPLITGKGKAHHGDILSEATRLVESGKLNVRLHPGDYNFDNIDEAHSIVRQGKAKGKVVVHIK</sequence>
<dbReference type="InterPro" id="IPR013154">
    <property type="entry name" value="ADH-like_N"/>
</dbReference>
<dbReference type="Proteomes" id="UP000628669">
    <property type="component" value="Unassembled WGS sequence"/>
</dbReference>
<comment type="caution">
    <text evidence="2">The sequence shown here is derived from an EMBL/GenBank/DDBJ whole genome shotgun (WGS) entry which is preliminary data.</text>
</comment>
<dbReference type="Gene3D" id="3.40.50.720">
    <property type="entry name" value="NAD(P)-binding Rossmann-like Domain"/>
    <property type="match status" value="1"/>
</dbReference>
<organism evidence="2 3">
    <name type="scientific">Chryseobacterium paridis</name>
    <dbReference type="NCBI Taxonomy" id="2800328"/>
    <lineage>
        <taxon>Bacteria</taxon>
        <taxon>Pseudomonadati</taxon>
        <taxon>Bacteroidota</taxon>
        <taxon>Flavobacteriia</taxon>
        <taxon>Flavobacteriales</taxon>
        <taxon>Weeksellaceae</taxon>
        <taxon>Chryseobacterium group</taxon>
        <taxon>Chryseobacterium</taxon>
    </lineage>
</organism>
<dbReference type="SUPFAM" id="SSF50129">
    <property type="entry name" value="GroES-like"/>
    <property type="match status" value="1"/>
</dbReference>
<feature type="domain" description="Enoyl reductase (ER)" evidence="1">
    <location>
        <begin position="19"/>
        <end position="332"/>
    </location>
</feature>
<name>A0ABS1FZH2_9FLAO</name>
<dbReference type="InterPro" id="IPR050700">
    <property type="entry name" value="YIM1/Zinc_Alcohol_DH_Fams"/>
</dbReference>
<evidence type="ECO:0000313" key="2">
    <source>
        <dbReference type="EMBL" id="MBK1897800.1"/>
    </source>
</evidence>
<dbReference type="Pfam" id="PF08240">
    <property type="entry name" value="ADH_N"/>
    <property type="match status" value="1"/>
</dbReference>
<dbReference type="InterPro" id="IPR011032">
    <property type="entry name" value="GroES-like_sf"/>
</dbReference>
<gene>
    <name evidence="2" type="ORF">JHL15_18685</name>
</gene>
<proteinExistence type="predicted"/>
<dbReference type="CDD" id="cd08272">
    <property type="entry name" value="MDR6"/>
    <property type="match status" value="1"/>
</dbReference>
<protein>
    <submittedName>
        <fullName evidence="2">Zinc-dependent alcohol dehydrogenase family protein</fullName>
    </submittedName>
</protein>
<dbReference type="Gene3D" id="3.90.180.10">
    <property type="entry name" value="Medium-chain alcohol dehydrogenases, catalytic domain"/>
    <property type="match status" value="1"/>
</dbReference>
<evidence type="ECO:0000259" key="1">
    <source>
        <dbReference type="SMART" id="SM00829"/>
    </source>
</evidence>
<dbReference type="PANTHER" id="PTHR11695">
    <property type="entry name" value="ALCOHOL DEHYDROGENASE RELATED"/>
    <property type="match status" value="1"/>
</dbReference>
<dbReference type="InterPro" id="IPR020843">
    <property type="entry name" value="ER"/>
</dbReference>
<reference evidence="3" key="1">
    <citation type="submission" date="2021-01" db="EMBL/GenBank/DDBJ databases">
        <title>Genome public.</title>
        <authorList>
            <person name="Liu C."/>
            <person name="Sun Q."/>
        </authorList>
    </citation>
    <scope>NUCLEOTIDE SEQUENCE [LARGE SCALE GENOMIC DNA]</scope>
    <source>
        <strain evidence="3">YIM B02567</strain>
    </source>
</reference>
<dbReference type="SMART" id="SM00829">
    <property type="entry name" value="PKS_ER"/>
    <property type="match status" value="1"/>
</dbReference>
<keyword evidence="3" id="KW-1185">Reference proteome</keyword>
<dbReference type="Pfam" id="PF13602">
    <property type="entry name" value="ADH_zinc_N_2"/>
    <property type="match status" value="1"/>
</dbReference>
<evidence type="ECO:0000313" key="3">
    <source>
        <dbReference type="Proteomes" id="UP000628669"/>
    </source>
</evidence>
<dbReference type="EMBL" id="JAENHK010000010">
    <property type="protein sequence ID" value="MBK1897800.1"/>
    <property type="molecule type" value="Genomic_DNA"/>
</dbReference>
<dbReference type="SUPFAM" id="SSF51735">
    <property type="entry name" value="NAD(P)-binding Rossmann-fold domains"/>
    <property type="match status" value="1"/>
</dbReference>